<accession>A0A0C3CDQ0</accession>
<organism evidence="1 2">
    <name type="scientific">Hebeloma cylindrosporum</name>
    <dbReference type="NCBI Taxonomy" id="76867"/>
    <lineage>
        <taxon>Eukaryota</taxon>
        <taxon>Fungi</taxon>
        <taxon>Dikarya</taxon>
        <taxon>Basidiomycota</taxon>
        <taxon>Agaricomycotina</taxon>
        <taxon>Agaricomycetes</taxon>
        <taxon>Agaricomycetidae</taxon>
        <taxon>Agaricales</taxon>
        <taxon>Agaricineae</taxon>
        <taxon>Hymenogastraceae</taxon>
        <taxon>Hebeloma</taxon>
    </lineage>
</organism>
<dbReference type="HOGENOM" id="CLU_2996698_0_0_1"/>
<name>A0A0C3CDQ0_HEBCY</name>
<proteinExistence type="predicted"/>
<keyword evidence="2" id="KW-1185">Reference proteome</keyword>
<reference evidence="1 2" key="1">
    <citation type="submission" date="2014-04" db="EMBL/GenBank/DDBJ databases">
        <authorList>
            <consortium name="DOE Joint Genome Institute"/>
            <person name="Kuo A."/>
            <person name="Gay G."/>
            <person name="Dore J."/>
            <person name="Kohler A."/>
            <person name="Nagy L.G."/>
            <person name="Floudas D."/>
            <person name="Copeland A."/>
            <person name="Barry K.W."/>
            <person name="Cichocki N."/>
            <person name="Veneault-Fourrey C."/>
            <person name="LaButti K."/>
            <person name="Lindquist E.A."/>
            <person name="Lipzen A."/>
            <person name="Lundell T."/>
            <person name="Morin E."/>
            <person name="Murat C."/>
            <person name="Sun H."/>
            <person name="Tunlid A."/>
            <person name="Henrissat B."/>
            <person name="Grigoriev I.V."/>
            <person name="Hibbett D.S."/>
            <person name="Martin F."/>
            <person name="Nordberg H.P."/>
            <person name="Cantor M.N."/>
            <person name="Hua S.X."/>
        </authorList>
    </citation>
    <scope>NUCLEOTIDE SEQUENCE [LARGE SCALE GENOMIC DNA]</scope>
    <source>
        <strain evidence="2">h7</strain>
    </source>
</reference>
<evidence type="ECO:0000313" key="2">
    <source>
        <dbReference type="Proteomes" id="UP000053424"/>
    </source>
</evidence>
<dbReference type="AlphaFoldDB" id="A0A0C3CDQ0"/>
<reference evidence="2" key="2">
    <citation type="submission" date="2015-01" db="EMBL/GenBank/DDBJ databases">
        <title>Evolutionary Origins and Diversification of the Mycorrhizal Mutualists.</title>
        <authorList>
            <consortium name="DOE Joint Genome Institute"/>
            <consortium name="Mycorrhizal Genomics Consortium"/>
            <person name="Kohler A."/>
            <person name="Kuo A."/>
            <person name="Nagy L.G."/>
            <person name="Floudas D."/>
            <person name="Copeland A."/>
            <person name="Barry K.W."/>
            <person name="Cichocki N."/>
            <person name="Veneault-Fourrey C."/>
            <person name="LaButti K."/>
            <person name="Lindquist E.A."/>
            <person name="Lipzen A."/>
            <person name="Lundell T."/>
            <person name="Morin E."/>
            <person name="Murat C."/>
            <person name="Riley R."/>
            <person name="Ohm R."/>
            <person name="Sun H."/>
            <person name="Tunlid A."/>
            <person name="Henrissat B."/>
            <person name="Grigoriev I.V."/>
            <person name="Hibbett D.S."/>
            <person name="Martin F."/>
        </authorList>
    </citation>
    <scope>NUCLEOTIDE SEQUENCE [LARGE SCALE GENOMIC DNA]</scope>
    <source>
        <strain evidence="2">h7</strain>
    </source>
</reference>
<sequence>MTEKLASRPSTPSNPAAHTCTSTLPLGTWFGGGRYEAKPMVSGVSLSLAKSITASTV</sequence>
<protein>
    <submittedName>
        <fullName evidence="1">Uncharacterized protein</fullName>
    </submittedName>
</protein>
<dbReference type="EMBL" id="KN831779">
    <property type="protein sequence ID" value="KIM41716.1"/>
    <property type="molecule type" value="Genomic_DNA"/>
</dbReference>
<gene>
    <name evidence="1" type="ORF">M413DRAFT_444961</name>
</gene>
<evidence type="ECO:0000313" key="1">
    <source>
        <dbReference type="EMBL" id="KIM41716.1"/>
    </source>
</evidence>
<dbReference type="Proteomes" id="UP000053424">
    <property type="component" value="Unassembled WGS sequence"/>
</dbReference>